<keyword evidence="4" id="KW-0838">Vasoactive</keyword>
<dbReference type="PANTHER" id="PTHR13874:SF10">
    <property type="entry name" value="ENDOTHELIN-1"/>
    <property type="match status" value="1"/>
</dbReference>
<dbReference type="FunCoup" id="A0A803JVK0">
    <property type="interactions" value="887"/>
</dbReference>
<evidence type="ECO:0000256" key="3">
    <source>
        <dbReference type="ARBA" id="ARBA00022525"/>
    </source>
</evidence>
<evidence type="ECO:0000259" key="8">
    <source>
        <dbReference type="SMART" id="SM00272"/>
    </source>
</evidence>
<dbReference type="Xenbase" id="XB-GENE-491328">
    <property type="gene designation" value="edn1"/>
</dbReference>
<evidence type="ECO:0000256" key="6">
    <source>
        <dbReference type="ARBA" id="ARBA00040197"/>
    </source>
</evidence>
<protein>
    <recommendedName>
        <fullName evidence="6">Endothelin-1</fullName>
    </recommendedName>
</protein>
<comment type="function">
    <text evidence="7">Endothelins are endothelium-derived vasoconstrictor peptides. Probable ligand for G-protein coupled receptors EDNRA and EDNRB which activates PTK2B, BCAR1, BCAR3 and, GTPases RAP1 and RHOA cascade in glomerular mesangial cells. Also binds the DEAR/FBXW7-AS1 receptor. Promotes mesenteric arterial wall remodeling via activation of ROCK signaling and subsequent colocalization of NFATC3 with F-actin filaments. NFATC3 then translocates to the nucleus where it subsequently promotes the transcription of the smooth muscle hypertrophy and differentiation marker ACTA2.</text>
</comment>
<keyword evidence="3" id="KW-0964">Secreted</keyword>
<dbReference type="Bgee" id="ENSXETG00000015440">
    <property type="expression patterns" value="Expressed in pharyngeal arch 1 and 10 other cell types or tissues"/>
</dbReference>
<dbReference type="GO" id="GO:0019229">
    <property type="term" value="P:regulation of vasoconstriction"/>
    <property type="evidence" value="ECO:0007669"/>
    <property type="project" value="InterPro"/>
</dbReference>
<reference evidence="9" key="1">
    <citation type="journal article" date="2010" name="Science">
        <title>The genome of the Western clawed frog Xenopus tropicalis.</title>
        <authorList>
            <person name="Hellsten U."/>
            <person name="Harland R.M."/>
            <person name="Gilchrist M.J."/>
            <person name="Hendrix D."/>
            <person name="Jurka J."/>
            <person name="Kapitonov V."/>
            <person name="Ovcharenko I."/>
            <person name="Putnam N.H."/>
            <person name="Shu S."/>
            <person name="Taher L."/>
            <person name="Blitz I.L."/>
            <person name="Blumberg B."/>
            <person name="Dichmann D.S."/>
            <person name="Dubchak I."/>
            <person name="Amaya E."/>
            <person name="Detter J.C."/>
            <person name="Fletcher R."/>
            <person name="Gerhard D.S."/>
            <person name="Goodstein D."/>
            <person name="Graves T."/>
            <person name="Grigoriev I.V."/>
            <person name="Grimwood J."/>
            <person name="Kawashima T."/>
            <person name="Lindquist E."/>
            <person name="Lucas S.M."/>
            <person name="Mead P.E."/>
            <person name="Mitros T."/>
            <person name="Ogino H."/>
            <person name="Ohta Y."/>
            <person name="Poliakov A.V."/>
            <person name="Pollet N."/>
            <person name="Robert J."/>
            <person name="Salamov A."/>
            <person name="Sater A.K."/>
            <person name="Schmutz J."/>
            <person name="Terry A."/>
            <person name="Vize P.D."/>
            <person name="Warren W.C."/>
            <person name="Wells D."/>
            <person name="Wills A."/>
            <person name="Wilson R.K."/>
            <person name="Zimmerman L.B."/>
            <person name="Zorn A.M."/>
            <person name="Grainger R."/>
            <person name="Grammer T."/>
            <person name="Khokha M.K."/>
            <person name="Richardson P.M."/>
            <person name="Rokhsar D.S."/>
        </authorList>
    </citation>
    <scope>NUCLEOTIDE SEQUENCE [LARGE SCALE GENOMIC DNA]</scope>
    <source>
        <strain evidence="9">Nigerian</strain>
    </source>
</reference>
<proteinExistence type="inferred from homology"/>
<dbReference type="Ensembl" id="ENSXETT00000105643">
    <property type="protein sequence ID" value="ENSXETP00000112067"/>
    <property type="gene ID" value="ENSXETG00000015440"/>
</dbReference>
<feature type="domain" description="Endothelin-like toxin" evidence="8">
    <location>
        <begin position="139"/>
        <end position="160"/>
    </location>
</feature>
<evidence type="ECO:0000313" key="9">
    <source>
        <dbReference type="Ensembl" id="ENSXETP00000112067"/>
    </source>
</evidence>
<dbReference type="InterPro" id="IPR019764">
    <property type="entry name" value="Endothelin_toxin_CS"/>
</dbReference>
<dbReference type="InParanoid" id="A0A803JVK0"/>
<comment type="similarity">
    <text evidence="2">Belongs to the endothelin/sarafotoxin family.</text>
</comment>
<dbReference type="InterPro" id="IPR001928">
    <property type="entry name" value="Endothln-like_toxin"/>
</dbReference>
<evidence type="ECO:0000256" key="4">
    <source>
        <dbReference type="ARBA" id="ARBA00022858"/>
    </source>
</evidence>
<dbReference type="GeneTree" id="ENSGT00950000183053"/>
<dbReference type="Pfam" id="PF00322">
    <property type="entry name" value="Endothelin"/>
    <property type="match status" value="1"/>
</dbReference>
<dbReference type="GO" id="GO:0005576">
    <property type="term" value="C:extracellular region"/>
    <property type="evidence" value="ECO:0007669"/>
    <property type="project" value="UniProtKB-SubCell"/>
</dbReference>
<evidence type="ECO:0000256" key="1">
    <source>
        <dbReference type="ARBA" id="ARBA00004613"/>
    </source>
</evidence>
<feature type="domain" description="Endothelin-like toxin" evidence="8">
    <location>
        <begin position="83"/>
        <end position="104"/>
    </location>
</feature>
<organism evidence="9">
    <name type="scientific">Xenopus tropicalis</name>
    <name type="common">Western clawed frog</name>
    <name type="synonym">Silurana tropicalis</name>
    <dbReference type="NCBI Taxonomy" id="8364"/>
    <lineage>
        <taxon>Eukaryota</taxon>
        <taxon>Metazoa</taxon>
        <taxon>Chordata</taxon>
        <taxon>Craniata</taxon>
        <taxon>Vertebrata</taxon>
        <taxon>Euteleostomi</taxon>
        <taxon>Amphibia</taxon>
        <taxon>Batrachia</taxon>
        <taxon>Anura</taxon>
        <taxon>Pipoidea</taxon>
        <taxon>Pipidae</taxon>
        <taxon>Xenopodinae</taxon>
        <taxon>Xenopus</taxon>
        <taxon>Silurana</taxon>
    </lineage>
</organism>
<evidence type="ECO:0000256" key="2">
    <source>
        <dbReference type="ARBA" id="ARBA00010959"/>
    </source>
</evidence>
<reference evidence="9" key="2">
    <citation type="submission" date="2021-03" db="UniProtKB">
        <authorList>
            <consortium name="Ensembl"/>
        </authorList>
    </citation>
    <scope>IDENTIFICATION</scope>
</reference>
<keyword evidence="5" id="KW-0839">Vasoconstrictor</keyword>
<comment type="subcellular location">
    <subcellularLocation>
        <location evidence="1">Secreted</location>
    </subcellularLocation>
</comment>
<dbReference type="PANTHER" id="PTHR13874">
    <property type="entry name" value="ENDOTHELIN"/>
    <property type="match status" value="1"/>
</dbReference>
<dbReference type="PRINTS" id="PR00365">
    <property type="entry name" value="ENDOTHELIN"/>
</dbReference>
<dbReference type="AlphaFoldDB" id="A0A803JVK0"/>
<evidence type="ECO:0000256" key="5">
    <source>
        <dbReference type="ARBA" id="ARBA00023322"/>
    </source>
</evidence>
<dbReference type="PROSITE" id="PS00270">
    <property type="entry name" value="ENDOTHELIN"/>
    <property type="match status" value="2"/>
</dbReference>
<dbReference type="SMART" id="SM00272">
    <property type="entry name" value="END"/>
    <property type="match status" value="2"/>
</dbReference>
<name>A0A803JVK0_XENTR</name>
<accession>A0A803JVK0</accession>
<dbReference type="GO" id="GO:0042310">
    <property type="term" value="P:vasoconstriction"/>
    <property type="evidence" value="ECO:0007669"/>
    <property type="project" value="UniProtKB-KW"/>
</dbReference>
<evidence type="ECO:0000256" key="7">
    <source>
        <dbReference type="ARBA" id="ARBA00046081"/>
    </source>
</evidence>
<sequence length="248" mass="28202">MRLIIQLHYGFVGMSDCHRLGWQCGAVTRQRGLQRVVCMAGNTRESESLSDSARLANEPLATAQQTSSRRSSGAPLRSRRVKRCSCSSLMDKECVYFCHLDIIWINTPERTVPYGLGGPRMKRALQDTDPERLSERAGRCVCAKHKDKKCMDFCQATAEPSVQPSVAKDSRQVQQATECDGLRLGQQCIQKQHHRNNKVMKRSGSIEQAIKNSFAFASLMKKPNETRETSHHWMHKNWGVWKHRKTTS</sequence>
<gene>
    <name evidence="9" type="primary">edn1</name>
</gene>
<dbReference type="InterPro" id="IPR020475">
    <property type="entry name" value="Endothelin"/>
</dbReference>